<dbReference type="GO" id="GO:0005739">
    <property type="term" value="C:mitochondrion"/>
    <property type="evidence" value="ECO:0007669"/>
    <property type="project" value="UniProtKB-SubCell"/>
</dbReference>
<evidence type="ECO:0000256" key="6">
    <source>
        <dbReference type="ARBA" id="ARBA00022840"/>
    </source>
</evidence>
<keyword evidence="14" id="KW-1185">Reference proteome</keyword>
<dbReference type="Gene3D" id="3.90.740.10">
    <property type="entry name" value="Valyl/Leucyl/Isoleucyl-tRNA synthetase, editing domain"/>
    <property type="match status" value="1"/>
</dbReference>
<dbReference type="InterPro" id="IPR002301">
    <property type="entry name" value="Ile-tRNA-ligase"/>
</dbReference>
<dbReference type="GO" id="GO:0005524">
    <property type="term" value="F:ATP binding"/>
    <property type="evidence" value="ECO:0007669"/>
    <property type="project" value="UniProtKB-KW"/>
</dbReference>
<evidence type="ECO:0000256" key="8">
    <source>
        <dbReference type="ARBA" id="ARBA00023146"/>
    </source>
</evidence>
<evidence type="ECO:0000256" key="3">
    <source>
        <dbReference type="ARBA" id="ARBA00013165"/>
    </source>
</evidence>
<evidence type="ECO:0000256" key="11">
    <source>
        <dbReference type="RuleBase" id="RU363035"/>
    </source>
</evidence>
<dbReference type="SUPFAM" id="SSF50677">
    <property type="entry name" value="ValRS/IleRS/LeuRS editing domain"/>
    <property type="match status" value="1"/>
</dbReference>
<keyword evidence="8 11" id="KW-0030">Aminoacyl-tRNA synthetase</keyword>
<dbReference type="Gene3D" id="3.40.50.620">
    <property type="entry name" value="HUPs"/>
    <property type="match status" value="2"/>
</dbReference>
<dbReference type="GO" id="GO:0002161">
    <property type="term" value="F:aminoacyl-tRNA deacylase activity"/>
    <property type="evidence" value="ECO:0007669"/>
    <property type="project" value="InterPro"/>
</dbReference>
<dbReference type="AlphaFoldDB" id="A0A2P4WY65"/>
<keyword evidence="4 11" id="KW-0436">Ligase</keyword>
<dbReference type="SUPFAM" id="SSF52374">
    <property type="entry name" value="Nucleotidylyl transferase"/>
    <property type="match status" value="1"/>
</dbReference>
<organism evidence="13 14">
    <name type="scientific">Phytophthora palmivora</name>
    <dbReference type="NCBI Taxonomy" id="4796"/>
    <lineage>
        <taxon>Eukaryota</taxon>
        <taxon>Sar</taxon>
        <taxon>Stramenopiles</taxon>
        <taxon>Oomycota</taxon>
        <taxon>Peronosporomycetes</taxon>
        <taxon>Peronosporales</taxon>
        <taxon>Peronosporaceae</taxon>
        <taxon>Phytophthora</taxon>
    </lineage>
</organism>
<proteinExistence type="inferred from homology"/>
<evidence type="ECO:0000259" key="12">
    <source>
        <dbReference type="Pfam" id="PF00133"/>
    </source>
</evidence>
<dbReference type="EC" id="6.1.1.5" evidence="3"/>
<evidence type="ECO:0000313" key="14">
    <source>
        <dbReference type="Proteomes" id="UP000237271"/>
    </source>
</evidence>
<dbReference type="GO" id="GO:0004822">
    <property type="term" value="F:isoleucine-tRNA ligase activity"/>
    <property type="evidence" value="ECO:0007669"/>
    <property type="project" value="UniProtKB-EC"/>
</dbReference>
<comment type="similarity">
    <text evidence="2 11">Belongs to the class-I aminoacyl-tRNA synthetase family.</text>
</comment>
<reference evidence="13 14" key="1">
    <citation type="journal article" date="2017" name="Genome Biol. Evol.">
        <title>Phytophthora megakarya and P. palmivora, closely related causal agents of cacao black pod rot, underwent increases in genome sizes and gene numbers by different mechanisms.</title>
        <authorList>
            <person name="Ali S.S."/>
            <person name="Shao J."/>
            <person name="Lary D.J."/>
            <person name="Kronmiller B."/>
            <person name="Shen D."/>
            <person name="Strem M.D."/>
            <person name="Amoako-Attah I."/>
            <person name="Akrofi A.Y."/>
            <person name="Begoude B.A."/>
            <person name="Ten Hoopen G.M."/>
            <person name="Coulibaly K."/>
            <person name="Kebe B.I."/>
            <person name="Melnick R.L."/>
            <person name="Guiltinan M.J."/>
            <person name="Tyler B.M."/>
            <person name="Meinhardt L.W."/>
            <person name="Bailey B.A."/>
        </authorList>
    </citation>
    <scope>NUCLEOTIDE SEQUENCE [LARGE SCALE GENOMIC DNA]</scope>
    <source>
        <strain evidence="14">sbr112.9</strain>
    </source>
</reference>
<feature type="domain" description="Aminoacyl-tRNA synthetase class Ia" evidence="12">
    <location>
        <begin position="52"/>
        <end position="512"/>
    </location>
</feature>
<dbReference type="EMBL" id="NCKW01020306">
    <property type="protein sequence ID" value="POM58238.1"/>
    <property type="molecule type" value="Genomic_DNA"/>
</dbReference>
<evidence type="ECO:0000313" key="13">
    <source>
        <dbReference type="EMBL" id="POM58238.1"/>
    </source>
</evidence>
<dbReference type="OrthoDB" id="10264412at2759"/>
<dbReference type="Proteomes" id="UP000237271">
    <property type="component" value="Unassembled WGS sequence"/>
</dbReference>
<keyword evidence="7 11" id="KW-0648">Protein biosynthesis</keyword>
<dbReference type="PANTHER" id="PTHR42765:SF1">
    <property type="entry name" value="ISOLEUCINE--TRNA LIGASE, MITOCHONDRIAL"/>
    <property type="match status" value="1"/>
</dbReference>
<keyword evidence="5 11" id="KW-0547">Nucleotide-binding</keyword>
<dbReference type="InterPro" id="IPR014729">
    <property type="entry name" value="Rossmann-like_a/b/a_fold"/>
</dbReference>
<dbReference type="PRINTS" id="PR00984">
    <property type="entry name" value="TRNASYNTHILE"/>
</dbReference>
<dbReference type="InterPro" id="IPR050081">
    <property type="entry name" value="Ile-tRNA_ligase"/>
</dbReference>
<dbReference type="FunFam" id="3.40.50.620:FF:000111">
    <property type="entry name" value="Mitochondrial isoleucyl-tRNA synthetase"/>
    <property type="match status" value="1"/>
</dbReference>
<comment type="caution">
    <text evidence="13">The sequence shown here is derived from an EMBL/GenBank/DDBJ whole genome shotgun (WGS) entry which is preliminary data.</text>
</comment>
<dbReference type="GO" id="GO:0006428">
    <property type="term" value="P:isoleucyl-tRNA aminoacylation"/>
    <property type="evidence" value="ECO:0007669"/>
    <property type="project" value="InterPro"/>
</dbReference>
<evidence type="ECO:0000256" key="2">
    <source>
        <dbReference type="ARBA" id="ARBA00005594"/>
    </source>
</evidence>
<evidence type="ECO:0000256" key="4">
    <source>
        <dbReference type="ARBA" id="ARBA00022598"/>
    </source>
</evidence>
<protein>
    <recommendedName>
        <fullName evidence="3">isoleucine--tRNA ligase</fullName>
        <ecNumber evidence="3">6.1.1.5</ecNumber>
    </recommendedName>
    <alternativeName>
        <fullName evidence="9">Isoleucyl-tRNA synthetase</fullName>
    </alternativeName>
</protein>
<gene>
    <name evidence="13" type="ORF">PHPALM_37148</name>
</gene>
<dbReference type="PROSITE" id="PS00178">
    <property type="entry name" value="AA_TRNA_LIGASE_I"/>
    <property type="match status" value="1"/>
</dbReference>
<dbReference type="PANTHER" id="PTHR42765">
    <property type="entry name" value="SOLEUCYL-TRNA SYNTHETASE"/>
    <property type="match status" value="1"/>
</dbReference>
<evidence type="ECO:0000256" key="7">
    <source>
        <dbReference type="ARBA" id="ARBA00022917"/>
    </source>
</evidence>
<comment type="catalytic activity">
    <reaction evidence="10">
        <text>tRNA(Ile) + L-isoleucine + ATP = L-isoleucyl-tRNA(Ile) + AMP + diphosphate</text>
        <dbReference type="Rhea" id="RHEA:11060"/>
        <dbReference type="Rhea" id="RHEA-COMP:9666"/>
        <dbReference type="Rhea" id="RHEA-COMP:9695"/>
        <dbReference type="ChEBI" id="CHEBI:30616"/>
        <dbReference type="ChEBI" id="CHEBI:33019"/>
        <dbReference type="ChEBI" id="CHEBI:58045"/>
        <dbReference type="ChEBI" id="CHEBI:78442"/>
        <dbReference type="ChEBI" id="CHEBI:78528"/>
        <dbReference type="ChEBI" id="CHEBI:456215"/>
        <dbReference type="EC" id="6.1.1.5"/>
    </reaction>
</comment>
<keyword evidence="6 11" id="KW-0067">ATP-binding</keyword>
<accession>A0A2P4WY65</accession>
<evidence type="ECO:0000256" key="10">
    <source>
        <dbReference type="ARBA" id="ARBA00048359"/>
    </source>
</evidence>
<dbReference type="Pfam" id="PF00133">
    <property type="entry name" value="tRNA-synt_1"/>
    <property type="match status" value="1"/>
</dbReference>
<dbReference type="InterPro" id="IPR009008">
    <property type="entry name" value="Val/Leu/Ile-tRNA-synth_edit"/>
</dbReference>
<dbReference type="GO" id="GO:0032543">
    <property type="term" value="P:mitochondrial translation"/>
    <property type="evidence" value="ECO:0007669"/>
    <property type="project" value="TreeGrafter"/>
</dbReference>
<sequence length="537" mass="60372">MRGAADAKALAAAMRQTLNLPATRFPMRANAAMREPQLRTRCVSVAYAEQVEDTTRPLFLLHDGPPFANGSLHMGHFLNKTLKDVINRYQLLRGRRVRYVPGWDCHGLPIEHKALTLLQLEATGLSPAQVRALSRQLARKAVEEQKKDFERWAVLADWSGAEDSVYLTMNPNYEARQYDVLKKMVHDGLIFRGFKPVYWSPSSRTALAEAELEYQDNHVSQAAYVKFQFSAMGSNKKEKVAKLLNKYGEKLSAVVWTTTPWTIPSNQALCVNAELEYVVVRPRDSDSDACYLIASALQESFATMLKGDGEMEVELEVLETLKGADLEGAHFMHPLVNRKAVVLVGEHVTTDAGTGVVHTAPGHDIICPVDADGCFTAEAGQGLEGLCVLDDGNIAVIDLLKNSGNLLSIGEYHHRYPYDWRTKKPVILRATAQWFARLDALHERGKRVLENSVQMVPPSARRRLEATLSSRHEWCISRQRAWGLPIPVFYHKTTGEPLITEESIEHLQDIVKTYRVEGENGEVEREGADCWWDLSWQ</sequence>
<name>A0A2P4WY65_9STRA</name>
<dbReference type="InterPro" id="IPR001412">
    <property type="entry name" value="aa-tRNA-synth_I_CS"/>
</dbReference>
<evidence type="ECO:0000256" key="9">
    <source>
        <dbReference type="ARBA" id="ARBA00032665"/>
    </source>
</evidence>
<dbReference type="InterPro" id="IPR002300">
    <property type="entry name" value="aa-tRNA-synth_Ia"/>
</dbReference>
<comment type="subcellular location">
    <subcellularLocation>
        <location evidence="1">Mitochondrion</location>
    </subcellularLocation>
</comment>
<evidence type="ECO:0000256" key="5">
    <source>
        <dbReference type="ARBA" id="ARBA00022741"/>
    </source>
</evidence>
<evidence type="ECO:0000256" key="1">
    <source>
        <dbReference type="ARBA" id="ARBA00004173"/>
    </source>
</evidence>